<dbReference type="GO" id="GO:0005886">
    <property type="term" value="C:plasma membrane"/>
    <property type="evidence" value="ECO:0007669"/>
    <property type="project" value="UniProtKB-SubCell"/>
</dbReference>
<keyword evidence="5 10" id="KW-0808">Transferase</keyword>
<evidence type="ECO:0000256" key="8">
    <source>
        <dbReference type="PIRSR" id="PIRSR639901-1"/>
    </source>
</evidence>
<sequence length="411" mass="44024">MPLYRLLVSLFALVVAVGALRKGGWPMLSARLGLIAPEKDAPHVWWHGASNGELSSARPVLTRIVQQRPDLHVLVTCNSDTGQALVTGWGLPRVTALPAPVDLSRVTARVLRRWRVVAHVALESEIWPHRFLQCRGPVILLGARMRPGTARVWRTLPRLARRVLSCCTLVSAQDAASLDRLRALGLPENAIGPLTDLKALYDPAAAPMPDAALQAALPRAQTWLAASTHEGEEETVLEAHRLARAEQSDLRLILAPRHAARGDAVEAMVRGAGLGVARRSRGEAPGAAAVYLADTMGEMALWYRLAGRVFIGGTLTDRGGHTPYEPAAFGSALIHGPDVANFADPFARLDAADAALRVTDAAELAEALARLAQPESQAQAGARAAEALRTGTDVETLCNLVLETLPAFRET</sequence>
<reference evidence="12" key="1">
    <citation type="submission" date="2021-04" db="EMBL/GenBank/DDBJ databases">
        <authorList>
            <person name="Yoon J."/>
        </authorList>
    </citation>
    <scope>NUCLEOTIDE SEQUENCE</scope>
    <source>
        <strain evidence="12">KMU-90</strain>
    </source>
</reference>
<dbReference type="SUPFAM" id="SSF53756">
    <property type="entry name" value="UDP-Glycosyltransferase/glycogen phosphorylase"/>
    <property type="match status" value="1"/>
</dbReference>
<dbReference type="GO" id="GO:0009245">
    <property type="term" value="P:lipid A biosynthetic process"/>
    <property type="evidence" value="ECO:0007669"/>
    <property type="project" value="TreeGrafter"/>
</dbReference>
<dbReference type="Gene3D" id="3.40.50.11720">
    <property type="entry name" value="3-Deoxy-D-manno-octulosonic-acid transferase, N-terminal domain"/>
    <property type="match status" value="1"/>
</dbReference>
<evidence type="ECO:0000256" key="2">
    <source>
        <dbReference type="ARBA" id="ARBA00004713"/>
    </source>
</evidence>
<dbReference type="EC" id="2.4.99.12" evidence="3 10"/>
<evidence type="ECO:0000256" key="7">
    <source>
        <dbReference type="ARBA" id="ARBA00049183"/>
    </source>
</evidence>
<evidence type="ECO:0000313" key="13">
    <source>
        <dbReference type="Proteomes" id="UP000681356"/>
    </source>
</evidence>
<dbReference type="AlphaFoldDB" id="A0A8J7WD08"/>
<evidence type="ECO:0000259" key="11">
    <source>
        <dbReference type="Pfam" id="PF04413"/>
    </source>
</evidence>
<dbReference type="UniPathway" id="UPA00958"/>
<dbReference type="InterPro" id="IPR038107">
    <property type="entry name" value="Glycos_transf_N_sf"/>
</dbReference>
<evidence type="ECO:0000313" key="12">
    <source>
        <dbReference type="EMBL" id="MBS0123128.1"/>
    </source>
</evidence>
<evidence type="ECO:0000256" key="10">
    <source>
        <dbReference type="RuleBase" id="RU365103"/>
    </source>
</evidence>
<dbReference type="RefSeq" id="WP_212535086.1">
    <property type="nucleotide sequence ID" value="NZ_JAGTUU010000001.1"/>
</dbReference>
<feature type="domain" description="3-deoxy-D-manno-octulosonic-acid transferase N-terminal" evidence="11">
    <location>
        <begin position="29"/>
        <end position="198"/>
    </location>
</feature>
<evidence type="ECO:0000256" key="1">
    <source>
        <dbReference type="ARBA" id="ARBA00003394"/>
    </source>
</evidence>
<accession>A0A8J7WD08</accession>
<protein>
    <recommendedName>
        <fullName evidence="4 10">3-deoxy-D-manno-octulosonic acid transferase</fullName>
        <shortName evidence="10">Kdo transferase</shortName>
        <ecNumber evidence="3 10">2.4.99.12</ecNumber>
    </recommendedName>
    <alternativeName>
        <fullName evidence="6 10">Lipid IV(A) 3-deoxy-D-manno-octulosonic acid transferase</fullName>
    </alternativeName>
</protein>
<evidence type="ECO:0000256" key="3">
    <source>
        <dbReference type="ARBA" id="ARBA00012621"/>
    </source>
</evidence>
<keyword evidence="13" id="KW-1185">Reference proteome</keyword>
<dbReference type="InterPro" id="IPR039901">
    <property type="entry name" value="Kdotransferase"/>
</dbReference>
<dbReference type="Gene3D" id="3.40.50.2000">
    <property type="entry name" value="Glycogen Phosphorylase B"/>
    <property type="match status" value="1"/>
</dbReference>
<comment type="caution">
    <text evidence="12">The sequence shown here is derived from an EMBL/GenBank/DDBJ whole genome shotgun (WGS) entry which is preliminary data.</text>
</comment>
<keyword evidence="10" id="KW-0472">Membrane</keyword>
<evidence type="ECO:0000256" key="4">
    <source>
        <dbReference type="ARBA" id="ARBA00019077"/>
    </source>
</evidence>
<dbReference type="PANTHER" id="PTHR42755">
    <property type="entry name" value="3-DEOXY-MANNO-OCTULOSONATE CYTIDYLYLTRANSFERASE"/>
    <property type="match status" value="1"/>
</dbReference>
<evidence type="ECO:0000256" key="9">
    <source>
        <dbReference type="PIRSR" id="PIRSR639901-2"/>
    </source>
</evidence>
<dbReference type="Pfam" id="PF04413">
    <property type="entry name" value="Glycos_transf_N"/>
    <property type="match status" value="1"/>
</dbReference>
<dbReference type="InterPro" id="IPR007507">
    <property type="entry name" value="Glycos_transf_N"/>
</dbReference>
<comment type="function">
    <text evidence="1 10">Involved in lipopolysaccharide (LPS) biosynthesis. Catalyzes the transfer of 3-deoxy-D-manno-octulosonate (Kdo) residue(s) from CMP-Kdo to lipid IV(A), the tetraacyldisaccharide-1,4'-bisphosphate precursor of lipid A.</text>
</comment>
<gene>
    <name evidence="12" type="ORF">KB874_03190</name>
</gene>
<feature type="active site" description="Proton acceptor" evidence="8">
    <location>
        <position position="53"/>
    </location>
</feature>
<dbReference type="EMBL" id="JAGTUU010000001">
    <property type="protein sequence ID" value="MBS0123128.1"/>
    <property type="molecule type" value="Genomic_DNA"/>
</dbReference>
<name>A0A8J7WD08_9RHOB</name>
<organism evidence="12 13">
    <name type="scientific">Thetidibacter halocola</name>
    <dbReference type="NCBI Taxonomy" id="2827239"/>
    <lineage>
        <taxon>Bacteria</taxon>
        <taxon>Pseudomonadati</taxon>
        <taxon>Pseudomonadota</taxon>
        <taxon>Alphaproteobacteria</taxon>
        <taxon>Rhodobacterales</taxon>
        <taxon>Roseobacteraceae</taxon>
        <taxon>Thetidibacter</taxon>
    </lineage>
</organism>
<evidence type="ECO:0000256" key="6">
    <source>
        <dbReference type="ARBA" id="ARBA00031445"/>
    </source>
</evidence>
<comment type="similarity">
    <text evidence="10">Belongs to the glycosyltransferase group 1 family.</text>
</comment>
<proteinExistence type="inferred from homology"/>
<dbReference type="GO" id="GO:0043842">
    <property type="term" value="F:Kdo transferase activity"/>
    <property type="evidence" value="ECO:0007669"/>
    <property type="project" value="UniProtKB-EC"/>
</dbReference>
<comment type="subcellular location">
    <subcellularLocation>
        <location evidence="10">Cell membrane</location>
    </subcellularLocation>
</comment>
<feature type="site" description="Transition state stabilizer" evidence="9">
    <location>
        <position position="198"/>
    </location>
</feature>
<comment type="catalytic activity">
    <reaction evidence="7 10">
        <text>lipid IVA (E. coli) + CMP-3-deoxy-beta-D-manno-octulosonate = alpha-Kdo-(2-&gt;6)-lipid IVA (E. coli) + CMP + H(+)</text>
        <dbReference type="Rhea" id="RHEA:28066"/>
        <dbReference type="ChEBI" id="CHEBI:15378"/>
        <dbReference type="ChEBI" id="CHEBI:58603"/>
        <dbReference type="ChEBI" id="CHEBI:60364"/>
        <dbReference type="ChEBI" id="CHEBI:60377"/>
        <dbReference type="ChEBI" id="CHEBI:85987"/>
        <dbReference type="EC" id="2.4.99.12"/>
    </reaction>
</comment>
<keyword evidence="10" id="KW-1003">Cell membrane</keyword>
<feature type="site" description="Transition state stabilizer" evidence="9">
    <location>
        <position position="123"/>
    </location>
</feature>
<dbReference type="Proteomes" id="UP000681356">
    <property type="component" value="Unassembled WGS sequence"/>
</dbReference>
<dbReference type="PANTHER" id="PTHR42755:SF1">
    <property type="entry name" value="3-DEOXY-D-MANNO-OCTULOSONIC ACID TRANSFERASE, MITOCHONDRIAL-RELATED"/>
    <property type="match status" value="1"/>
</dbReference>
<evidence type="ECO:0000256" key="5">
    <source>
        <dbReference type="ARBA" id="ARBA00022679"/>
    </source>
</evidence>
<keyword evidence="10" id="KW-0448">Lipopolysaccharide biosynthesis</keyword>
<comment type="pathway">
    <text evidence="2 10">Bacterial outer membrane biogenesis; LPS core biosynthesis.</text>
</comment>
<dbReference type="GO" id="GO:0009244">
    <property type="term" value="P:lipopolysaccharide core region biosynthetic process"/>
    <property type="evidence" value="ECO:0007669"/>
    <property type="project" value="UniProtKB-UniRule"/>
</dbReference>